<feature type="transmembrane region" description="Helical" evidence="5">
    <location>
        <begin position="43"/>
        <end position="60"/>
    </location>
</feature>
<comment type="caution">
    <text evidence="7">The sequence shown here is derived from an EMBL/GenBank/DDBJ whole genome shotgun (WGS) entry which is preliminary data.</text>
</comment>
<protein>
    <recommendedName>
        <fullName evidence="6">O-antigen ligase-related domain-containing protein</fullName>
    </recommendedName>
</protein>
<dbReference type="PANTHER" id="PTHR37422">
    <property type="entry name" value="TEICHURONIC ACID BIOSYNTHESIS PROTEIN TUAE"/>
    <property type="match status" value="1"/>
</dbReference>
<feature type="transmembrane region" description="Helical" evidence="5">
    <location>
        <begin position="157"/>
        <end position="178"/>
    </location>
</feature>
<organism evidence="7 8">
    <name type="scientific">Comamonas brasiliensis</name>
    <dbReference type="NCBI Taxonomy" id="1812482"/>
    <lineage>
        <taxon>Bacteria</taxon>
        <taxon>Pseudomonadati</taxon>
        <taxon>Pseudomonadota</taxon>
        <taxon>Betaproteobacteria</taxon>
        <taxon>Burkholderiales</taxon>
        <taxon>Comamonadaceae</taxon>
        <taxon>Comamonas</taxon>
    </lineage>
</organism>
<dbReference type="RefSeq" id="WP_211458100.1">
    <property type="nucleotide sequence ID" value="NZ_JAANES010000004.1"/>
</dbReference>
<feature type="transmembrane region" description="Helical" evidence="5">
    <location>
        <begin position="231"/>
        <end position="250"/>
    </location>
</feature>
<accession>A0ABS5LW15</accession>
<name>A0ABS5LW15_9BURK</name>
<comment type="subcellular location">
    <subcellularLocation>
        <location evidence="1">Membrane</location>
        <topology evidence="1">Multi-pass membrane protein</topology>
    </subcellularLocation>
</comment>
<evidence type="ECO:0000259" key="6">
    <source>
        <dbReference type="Pfam" id="PF04932"/>
    </source>
</evidence>
<evidence type="ECO:0000256" key="2">
    <source>
        <dbReference type="ARBA" id="ARBA00022692"/>
    </source>
</evidence>
<feature type="transmembrane region" description="Helical" evidence="5">
    <location>
        <begin position="342"/>
        <end position="361"/>
    </location>
</feature>
<dbReference type="Proteomes" id="UP001647436">
    <property type="component" value="Unassembled WGS sequence"/>
</dbReference>
<feature type="transmembrane region" description="Helical" evidence="5">
    <location>
        <begin position="207"/>
        <end position="224"/>
    </location>
</feature>
<feature type="domain" description="O-antigen ligase-related" evidence="6">
    <location>
        <begin position="194"/>
        <end position="349"/>
    </location>
</feature>
<feature type="transmembrane region" description="Helical" evidence="5">
    <location>
        <begin position="185"/>
        <end position="201"/>
    </location>
</feature>
<keyword evidence="8" id="KW-1185">Reference proteome</keyword>
<evidence type="ECO:0000256" key="4">
    <source>
        <dbReference type="ARBA" id="ARBA00023136"/>
    </source>
</evidence>
<feature type="transmembrane region" description="Helical" evidence="5">
    <location>
        <begin position="121"/>
        <end position="145"/>
    </location>
</feature>
<dbReference type="InterPro" id="IPR007016">
    <property type="entry name" value="O-antigen_ligase-rel_domated"/>
</dbReference>
<feature type="transmembrane region" description="Helical" evidence="5">
    <location>
        <begin position="95"/>
        <end position="114"/>
    </location>
</feature>
<keyword evidence="3 5" id="KW-1133">Transmembrane helix</keyword>
<dbReference type="PANTHER" id="PTHR37422:SF23">
    <property type="entry name" value="TEICHURONIC ACID BIOSYNTHESIS PROTEIN TUAE"/>
    <property type="match status" value="1"/>
</dbReference>
<gene>
    <name evidence="7" type="ORF">DJFAAGMI_03474</name>
</gene>
<dbReference type="EMBL" id="JAANES010000004">
    <property type="protein sequence ID" value="MBS3020710.1"/>
    <property type="molecule type" value="Genomic_DNA"/>
</dbReference>
<evidence type="ECO:0000313" key="7">
    <source>
        <dbReference type="EMBL" id="MBS3020710.1"/>
    </source>
</evidence>
<keyword evidence="2 5" id="KW-0812">Transmembrane</keyword>
<evidence type="ECO:0000256" key="3">
    <source>
        <dbReference type="ARBA" id="ARBA00022989"/>
    </source>
</evidence>
<dbReference type="InterPro" id="IPR051533">
    <property type="entry name" value="WaaL-like"/>
</dbReference>
<feature type="transmembrane region" description="Helical" evidence="5">
    <location>
        <begin position="382"/>
        <end position="402"/>
    </location>
</feature>
<feature type="transmembrane region" description="Helical" evidence="5">
    <location>
        <begin position="408"/>
        <end position="426"/>
    </location>
</feature>
<dbReference type="Pfam" id="PF04932">
    <property type="entry name" value="Wzy_C"/>
    <property type="match status" value="1"/>
</dbReference>
<proteinExistence type="predicted"/>
<reference evidence="7 8" key="1">
    <citation type="submission" date="2020-03" db="EMBL/GenBank/DDBJ databases">
        <title>The role of nitrogen metabolism on polyethylene biodegradation.</title>
        <authorList>
            <person name="Peixoto J."/>
            <person name="Vizzotto C.S."/>
            <person name="Ramos A."/>
            <person name="Alves G."/>
            <person name="Steindorff A."/>
            <person name="Kruger R."/>
        </authorList>
    </citation>
    <scope>NUCLEOTIDE SEQUENCE [LARGE SCALE GENOMIC DNA]</scope>
    <source>
        <strain evidence="7 8">PE63</strain>
    </source>
</reference>
<evidence type="ECO:0000256" key="5">
    <source>
        <dbReference type="SAM" id="Phobius"/>
    </source>
</evidence>
<feature type="transmembrane region" description="Helical" evidence="5">
    <location>
        <begin position="72"/>
        <end position="89"/>
    </location>
</feature>
<sequence length="435" mass="46728">MNVPTSVAPQPGQPGKRAAALAHALDAACFAFFALSLCVPSGYSYGSTALALLALAGSIAARPKGPARRETWVLVGLMLVLGLLWSLSFDRWFSAAGWGYGAKYALAALSLWYLSKSGVRLSAIVWGLALGCAGALAIAVYQAGVLKMPRVSGFTNAIQYGGIAMYLGFATLSLAVLGRWSKSRAAVLGLLGACGVFASFLSDSRGSWVVIPLLIAAIWLMAWLNGYKRLASMAAAAMLMLGLIVAVPAYQKLEQRSAEAAREVSQYLQDPQKYAVTSVGQRLEQWRLAIHLIEQRPFSGWGLAGYPAAKKQMVDQGLAHPSVMEYGHAHNEILDMWVKRGLPGLILLLAFYAVPAAIFWPTPRRLARTDAAQRPRLLALRAAATLLPLAYFGFGWTQVFFAHNSGNMFYIFSLAVLWGGICRLEARAPAASAQS</sequence>
<evidence type="ECO:0000313" key="8">
    <source>
        <dbReference type="Proteomes" id="UP001647436"/>
    </source>
</evidence>
<keyword evidence="4 5" id="KW-0472">Membrane</keyword>
<evidence type="ECO:0000256" key="1">
    <source>
        <dbReference type="ARBA" id="ARBA00004141"/>
    </source>
</evidence>